<dbReference type="GO" id="GO:0009279">
    <property type="term" value="C:cell outer membrane"/>
    <property type="evidence" value="ECO:0007669"/>
    <property type="project" value="UniProtKB-SubCell"/>
</dbReference>
<dbReference type="InterPro" id="IPR023997">
    <property type="entry name" value="TonB-dep_OMP_SusC/RagA_CS"/>
</dbReference>
<keyword evidence="3 8" id="KW-1134">Transmembrane beta strand</keyword>
<dbReference type="Gene3D" id="2.170.130.10">
    <property type="entry name" value="TonB-dependent receptor, plug domain"/>
    <property type="match status" value="1"/>
</dbReference>
<feature type="domain" description="TonB-dependent receptor plug" evidence="12">
    <location>
        <begin position="119"/>
        <end position="240"/>
    </location>
</feature>
<dbReference type="Gene3D" id="2.40.170.20">
    <property type="entry name" value="TonB-dependent receptor, beta-barrel domain"/>
    <property type="match status" value="1"/>
</dbReference>
<dbReference type="Proteomes" id="UP000254424">
    <property type="component" value="Unassembled WGS sequence"/>
</dbReference>
<dbReference type="InterPro" id="IPR036942">
    <property type="entry name" value="Beta-barrel_TonB_sf"/>
</dbReference>
<reference evidence="13 14" key="1">
    <citation type="submission" date="2018-06" db="EMBL/GenBank/DDBJ databases">
        <authorList>
            <consortium name="Pathogen Informatics"/>
            <person name="Doyle S."/>
        </authorList>
    </citation>
    <scope>NUCLEOTIDE SEQUENCE [LARGE SCALE GENOMIC DNA]</scope>
    <source>
        <strain evidence="13 14">NCTC11155</strain>
    </source>
</reference>
<keyword evidence="10" id="KW-0732">Signal</keyword>
<evidence type="ECO:0000256" key="4">
    <source>
        <dbReference type="ARBA" id="ARBA00022692"/>
    </source>
</evidence>
<accession>A0A380ZBL6</accession>
<dbReference type="PROSITE" id="PS52016">
    <property type="entry name" value="TONB_DEPENDENT_REC_3"/>
    <property type="match status" value="1"/>
</dbReference>
<keyword evidence="7 8" id="KW-0998">Cell outer membrane</keyword>
<name>A0A380ZBL6_9BACE</name>
<dbReference type="InterPro" id="IPR008969">
    <property type="entry name" value="CarboxyPept-like_regulatory"/>
</dbReference>
<evidence type="ECO:0000256" key="7">
    <source>
        <dbReference type="ARBA" id="ARBA00023237"/>
    </source>
</evidence>
<dbReference type="NCBIfam" id="TIGR04057">
    <property type="entry name" value="SusC_RagA_signa"/>
    <property type="match status" value="1"/>
</dbReference>
<keyword evidence="2 8" id="KW-0813">Transport</keyword>
<dbReference type="FunFam" id="2.170.130.10:FF:000023">
    <property type="entry name" value="SusC/RagA family TonB-linked outer membrane protein"/>
    <property type="match status" value="1"/>
</dbReference>
<evidence type="ECO:0000256" key="2">
    <source>
        <dbReference type="ARBA" id="ARBA00022448"/>
    </source>
</evidence>
<evidence type="ECO:0000313" key="14">
    <source>
        <dbReference type="Proteomes" id="UP000254424"/>
    </source>
</evidence>
<dbReference type="InterPro" id="IPR012910">
    <property type="entry name" value="Plug_dom"/>
</dbReference>
<feature type="chain" id="PRO_5017021303" evidence="10">
    <location>
        <begin position="22"/>
        <end position="1069"/>
    </location>
</feature>
<dbReference type="EMBL" id="UFSX01000002">
    <property type="protein sequence ID" value="SUV43744.1"/>
    <property type="molecule type" value="Genomic_DNA"/>
</dbReference>
<evidence type="ECO:0000256" key="6">
    <source>
        <dbReference type="ARBA" id="ARBA00023136"/>
    </source>
</evidence>
<dbReference type="SUPFAM" id="SSF49464">
    <property type="entry name" value="Carboxypeptidase regulatory domain-like"/>
    <property type="match status" value="1"/>
</dbReference>
<dbReference type="Pfam" id="PF07715">
    <property type="entry name" value="Plug"/>
    <property type="match status" value="1"/>
</dbReference>
<evidence type="ECO:0000313" key="13">
    <source>
        <dbReference type="EMBL" id="SUV43744.1"/>
    </source>
</evidence>
<dbReference type="Pfam" id="PF00593">
    <property type="entry name" value="TonB_dep_Rec_b-barrel"/>
    <property type="match status" value="1"/>
</dbReference>
<evidence type="ECO:0000259" key="12">
    <source>
        <dbReference type="Pfam" id="PF07715"/>
    </source>
</evidence>
<dbReference type="InterPro" id="IPR023996">
    <property type="entry name" value="TonB-dep_OMP_SusC/RagA"/>
</dbReference>
<comment type="subcellular location">
    <subcellularLocation>
        <location evidence="1 8">Cell outer membrane</location>
        <topology evidence="1 8">Multi-pass membrane protein</topology>
    </subcellularLocation>
</comment>
<feature type="signal peptide" evidence="10">
    <location>
        <begin position="1"/>
        <end position="21"/>
    </location>
</feature>
<dbReference type="InterPro" id="IPR039426">
    <property type="entry name" value="TonB-dep_rcpt-like"/>
</dbReference>
<dbReference type="AlphaFoldDB" id="A0A380ZBL6"/>
<protein>
    <submittedName>
        <fullName evidence="13">TonB-dependent receptor plug</fullName>
    </submittedName>
</protein>
<keyword evidence="13" id="KW-0675">Receptor</keyword>
<keyword evidence="6 8" id="KW-0472">Membrane</keyword>
<evidence type="ECO:0000256" key="3">
    <source>
        <dbReference type="ARBA" id="ARBA00022452"/>
    </source>
</evidence>
<evidence type="ECO:0000259" key="11">
    <source>
        <dbReference type="Pfam" id="PF00593"/>
    </source>
</evidence>
<dbReference type="RefSeq" id="WP_239463458.1">
    <property type="nucleotide sequence ID" value="NZ_CP069794.1"/>
</dbReference>
<keyword evidence="5 9" id="KW-0798">TonB box</keyword>
<evidence type="ECO:0000256" key="8">
    <source>
        <dbReference type="PROSITE-ProRule" id="PRU01360"/>
    </source>
</evidence>
<proteinExistence type="inferred from homology"/>
<keyword evidence="4 8" id="KW-0812">Transmembrane</keyword>
<dbReference type="NCBIfam" id="TIGR04056">
    <property type="entry name" value="OMP_RagA_SusC"/>
    <property type="match status" value="1"/>
</dbReference>
<dbReference type="Pfam" id="PF13715">
    <property type="entry name" value="CarbopepD_reg_2"/>
    <property type="match status" value="1"/>
</dbReference>
<dbReference type="InterPro" id="IPR037066">
    <property type="entry name" value="Plug_dom_sf"/>
</dbReference>
<feature type="domain" description="TonB-dependent receptor-like beta-barrel" evidence="11">
    <location>
        <begin position="433"/>
        <end position="804"/>
    </location>
</feature>
<evidence type="ECO:0000256" key="5">
    <source>
        <dbReference type="ARBA" id="ARBA00023077"/>
    </source>
</evidence>
<evidence type="ECO:0000256" key="9">
    <source>
        <dbReference type="RuleBase" id="RU003357"/>
    </source>
</evidence>
<evidence type="ECO:0000256" key="1">
    <source>
        <dbReference type="ARBA" id="ARBA00004571"/>
    </source>
</evidence>
<dbReference type="Gene3D" id="2.60.40.1120">
    <property type="entry name" value="Carboxypeptidase-like, regulatory domain"/>
    <property type="match status" value="1"/>
</dbReference>
<comment type="similarity">
    <text evidence="8 9">Belongs to the TonB-dependent receptor family.</text>
</comment>
<sequence length="1069" mass="117841">MKRKLMLLLACLFVGIGLVTAQTQKVTGVVISEEDGQPVIGASVLVKGTQIGAITNVDGDFTLLNVPSSAKTLRVSFVGMQTQEVAIKPNLRVVLKSDAEVLDEVVVTAMGIKRAEKALGYSATSVNSERITETRTSDIMSSLSGKIAGVQISNTSSDPGASNSVIIRGVSSLSGSNQPLYVVDGVPLNNSAVYSTDGLNSGYDFGNGANAVNPDDVESMTILKGAAATALYGSRAASGVVMITTKTGKKNKGLGIEYNGGLQWSTILRLPEFQNEFGMGWNGDHTELENGSWGPRFDGSMQLWGNKYENSQKLKPYSPIKNNIKDFFDAGFRYNNSVSFNGATDKSEYYVSFSQISDDGMIPTDADSYDKYTFSARGSHKVKALTFSSSLNYSYQKNKFATTGQGLTMLNSLYQTPRDVSIISLQDQNDIFNSPGYFYTPYGVMNPYYILENYLNEYDAERFYGKFQVDYDFLKYFKFTYRMGLDTTTGQSNRGEPNLYALFYEGTPNGEGMGSNSPFYGKEGSYSQQISRRREINQDLLLSFSMPINDFQINALAGFNGNERKYSYLYSSVSKLTIPTWYNLSNSAATPTVEQYLSLRRLMGVFGQVDLSWRNMLYVTLTARNDWSSTLPKENRSFFYPGVTGSFIFTELLDEDMKDILSFGKVRMAWGKTGNDANVYMTKPVYGQSSNRIPFGSLNFPLGGVNAFSAGNILGSNSLSPEMTTEFEVGLNMAFFHNRISFDAAYYNRNSDKQIFSLSMDPSSGYTAQNMNLGKVRNRGVELLVSATPIQTRDFSWMVSWNFTKNWSKVISLPEELGGQTVIYGLNGGTSMYAITGEPVGVFKAEVPKRDPEGHIVVNAANGLPVAAKEFAICGNMNYDYQMGVSTTLKYKGVSLSADLDIRQGGVMYSRTKDINYFTGNAIQTAYNDRNTMIVPNSVNEIINADGTISYVENTTPISSANMQAGNPGTFWGNGGFDMGSYSLIDKSYIKLRSIALSWELPNKWLANTPFQAVRLSAFGNNLFLWTPSDNTFVDPEMSSFGNDLEGQYGEYTANPSSRRFGFNVMVKF</sequence>
<gene>
    <name evidence="13" type="ORF">NCTC11155_03151</name>
</gene>
<dbReference type="InterPro" id="IPR000531">
    <property type="entry name" value="Beta-barrel_TonB"/>
</dbReference>
<evidence type="ECO:0000256" key="10">
    <source>
        <dbReference type="SAM" id="SignalP"/>
    </source>
</evidence>
<dbReference type="SUPFAM" id="SSF56935">
    <property type="entry name" value="Porins"/>
    <property type="match status" value="1"/>
</dbReference>
<organism evidence="13 14">
    <name type="scientific">Bacteroides eggerthii</name>
    <dbReference type="NCBI Taxonomy" id="28111"/>
    <lineage>
        <taxon>Bacteria</taxon>
        <taxon>Pseudomonadati</taxon>
        <taxon>Bacteroidota</taxon>
        <taxon>Bacteroidia</taxon>
        <taxon>Bacteroidales</taxon>
        <taxon>Bacteroidaceae</taxon>
        <taxon>Bacteroides</taxon>
    </lineage>
</organism>